<dbReference type="Proteomes" id="UP000499080">
    <property type="component" value="Unassembled WGS sequence"/>
</dbReference>
<evidence type="ECO:0000313" key="2">
    <source>
        <dbReference type="Proteomes" id="UP000499080"/>
    </source>
</evidence>
<reference evidence="1 2" key="1">
    <citation type="journal article" date="2019" name="Sci. Rep.">
        <title>Orb-weaving spider Araneus ventricosus genome elucidates the spidroin gene catalogue.</title>
        <authorList>
            <person name="Kono N."/>
            <person name="Nakamura H."/>
            <person name="Ohtoshi R."/>
            <person name="Moran D.A.P."/>
            <person name="Shinohara A."/>
            <person name="Yoshida Y."/>
            <person name="Fujiwara M."/>
            <person name="Mori M."/>
            <person name="Tomita M."/>
            <person name="Arakawa K."/>
        </authorList>
    </citation>
    <scope>NUCLEOTIDE SEQUENCE [LARGE SCALE GENOMIC DNA]</scope>
</reference>
<name>A0A4Y2F320_ARAVE</name>
<sequence>MTTYSITRCASFGLQNICNSPGHRCHKFMYMTGDRLYQMSKQRSRKVEIFRHGGVSALSCRSMTSKMCCIELRSGELGGQDIRWNSSVCSSNNFNTI</sequence>
<protein>
    <submittedName>
        <fullName evidence="1">Uncharacterized protein</fullName>
    </submittedName>
</protein>
<evidence type="ECO:0000313" key="1">
    <source>
        <dbReference type="EMBL" id="GBM34938.1"/>
    </source>
</evidence>
<dbReference type="AlphaFoldDB" id="A0A4Y2F320"/>
<keyword evidence="2" id="KW-1185">Reference proteome</keyword>
<accession>A0A4Y2F320</accession>
<organism evidence="1 2">
    <name type="scientific">Araneus ventricosus</name>
    <name type="common">Orbweaver spider</name>
    <name type="synonym">Epeira ventricosa</name>
    <dbReference type="NCBI Taxonomy" id="182803"/>
    <lineage>
        <taxon>Eukaryota</taxon>
        <taxon>Metazoa</taxon>
        <taxon>Ecdysozoa</taxon>
        <taxon>Arthropoda</taxon>
        <taxon>Chelicerata</taxon>
        <taxon>Arachnida</taxon>
        <taxon>Araneae</taxon>
        <taxon>Araneomorphae</taxon>
        <taxon>Entelegynae</taxon>
        <taxon>Araneoidea</taxon>
        <taxon>Araneidae</taxon>
        <taxon>Araneus</taxon>
    </lineage>
</organism>
<comment type="caution">
    <text evidence="1">The sequence shown here is derived from an EMBL/GenBank/DDBJ whole genome shotgun (WGS) entry which is preliminary data.</text>
</comment>
<proteinExistence type="predicted"/>
<gene>
    <name evidence="1" type="ORF">AVEN_41477_1</name>
</gene>
<dbReference type="EMBL" id="BGPR01000772">
    <property type="protein sequence ID" value="GBM34938.1"/>
    <property type="molecule type" value="Genomic_DNA"/>
</dbReference>